<evidence type="ECO:0000259" key="2">
    <source>
        <dbReference type="Pfam" id="PF02517"/>
    </source>
</evidence>
<feature type="transmembrane region" description="Helical" evidence="1">
    <location>
        <begin position="52"/>
        <end position="71"/>
    </location>
</feature>
<reference evidence="3 4" key="1">
    <citation type="submission" date="2017-01" db="EMBL/GenBank/DDBJ databases">
        <title>Complete Genome Sequence of Paenalcaligenes hominis, Isolated from a paraplegic Patient with neurogenic bladder.</title>
        <authorList>
            <person name="Mukhopadhyay R."/>
            <person name="Joaquin J."/>
            <person name="Hogue R."/>
            <person name="Kilaru A."/>
            <person name="Jospin G."/>
            <person name="Mars K."/>
            <person name="Eisen J.A."/>
            <person name="Chaturvedi V."/>
        </authorList>
    </citation>
    <scope>NUCLEOTIDE SEQUENCE [LARGE SCALE GENOMIC DNA]</scope>
    <source>
        <strain evidence="3 4">15S00501</strain>
    </source>
</reference>
<dbReference type="OrthoDB" id="8521072at2"/>
<proteinExistence type="predicted"/>
<dbReference type="STRING" id="643674.PAEH1_10965"/>
<name>A0A1U9K1J3_9BURK</name>
<dbReference type="KEGG" id="phn:PAEH1_10965"/>
<dbReference type="Pfam" id="PF02517">
    <property type="entry name" value="Rce1-like"/>
    <property type="match status" value="1"/>
</dbReference>
<dbReference type="InterPro" id="IPR003675">
    <property type="entry name" value="Rce1/LyrA-like_dom"/>
</dbReference>
<dbReference type="GO" id="GO:0004175">
    <property type="term" value="F:endopeptidase activity"/>
    <property type="evidence" value="ECO:0007669"/>
    <property type="project" value="UniProtKB-ARBA"/>
</dbReference>
<accession>A0A1U9K1J3</accession>
<evidence type="ECO:0000256" key="1">
    <source>
        <dbReference type="SAM" id="Phobius"/>
    </source>
</evidence>
<dbReference type="GO" id="GO:0080120">
    <property type="term" value="P:CAAX-box protein maturation"/>
    <property type="evidence" value="ECO:0007669"/>
    <property type="project" value="UniProtKB-ARBA"/>
</dbReference>
<organism evidence="3 4">
    <name type="scientific">Paenalcaligenes hominis</name>
    <dbReference type="NCBI Taxonomy" id="643674"/>
    <lineage>
        <taxon>Bacteria</taxon>
        <taxon>Pseudomonadati</taxon>
        <taxon>Pseudomonadota</taxon>
        <taxon>Betaproteobacteria</taxon>
        <taxon>Burkholderiales</taxon>
        <taxon>Alcaligenaceae</taxon>
        <taxon>Paenalcaligenes</taxon>
    </lineage>
</organism>
<feature type="transmembrane region" description="Helical" evidence="1">
    <location>
        <begin position="177"/>
        <end position="197"/>
    </location>
</feature>
<dbReference type="Proteomes" id="UP000189369">
    <property type="component" value="Chromosome"/>
</dbReference>
<evidence type="ECO:0000313" key="4">
    <source>
        <dbReference type="Proteomes" id="UP000189369"/>
    </source>
</evidence>
<feature type="transmembrane region" description="Helical" evidence="1">
    <location>
        <begin position="119"/>
        <end position="145"/>
    </location>
</feature>
<dbReference type="AlphaFoldDB" id="A0A1U9K1J3"/>
<sequence length="259" mass="29524">MSQTPSFKHELRDFFSFLRAPSLAPRLKGQDLGQGWHTDWTNGLGVKRIVQWALVLWLVNLTVFGPLAAGVATSTGTQHRLDLSNIPWKQAILWAPLIEEMVFRYLLRRPSQFLWLLPVTLWCLFNGPQTLTIGLVLAVVVLLYVRPVYGAGRPSVFAAIGLGKAWPRRWYVLYARHFGWVFYSATLLFAALHLYNFKFDQIDFWMLPMLILPQFMTGLVLGWLRVRRGIGASIILHAVFNAGPILVIMAIMRLMPIGH</sequence>
<feature type="transmembrane region" description="Helical" evidence="1">
    <location>
        <begin position="230"/>
        <end position="252"/>
    </location>
</feature>
<feature type="domain" description="CAAX prenyl protease 2/Lysostaphin resistance protein A-like" evidence="2">
    <location>
        <begin position="91"/>
        <end position="242"/>
    </location>
</feature>
<protein>
    <recommendedName>
        <fullName evidence="2">CAAX prenyl protease 2/Lysostaphin resistance protein A-like domain-containing protein</fullName>
    </recommendedName>
</protein>
<evidence type="ECO:0000313" key="3">
    <source>
        <dbReference type="EMBL" id="AQS51933.1"/>
    </source>
</evidence>
<keyword evidence="1" id="KW-0472">Membrane</keyword>
<feature type="transmembrane region" description="Helical" evidence="1">
    <location>
        <begin position="204"/>
        <end position="224"/>
    </location>
</feature>
<dbReference type="EMBL" id="CP019697">
    <property type="protein sequence ID" value="AQS51933.1"/>
    <property type="molecule type" value="Genomic_DNA"/>
</dbReference>
<gene>
    <name evidence="3" type="ORF">PAEH1_10965</name>
</gene>
<keyword evidence="1" id="KW-0812">Transmembrane</keyword>
<keyword evidence="1" id="KW-1133">Transmembrane helix</keyword>